<protein>
    <recommendedName>
        <fullName evidence="4">DUF624 domain-containing protein</fullName>
    </recommendedName>
</protein>
<evidence type="ECO:0008006" key="4">
    <source>
        <dbReference type="Google" id="ProtNLM"/>
    </source>
</evidence>
<keyword evidence="1" id="KW-0812">Transmembrane</keyword>
<feature type="transmembrane region" description="Helical" evidence="1">
    <location>
        <begin position="16"/>
        <end position="43"/>
    </location>
</feature>
<name>A0A6G4UCC0_9ACTN</name>
<keyword evidence="3" id="KW-1185">Reference proteome</keyword>
<gene>
    <name evidence="2" type="ORF">G5C51_34710</name>
</gene>
<sequence>MATAAPPSSTSFRDRFGIFAECLLTGVWITLAALPLITLPAALAAGSRHLRTVLAHEPSGLRSFTADFHAATRGGLAAGCAYLAAAGLLTLDLLAARAGVPGSAAVGAVGVFGLLTLAVVMLRTATCWQPEASWRTLSATAIRRTATDPMGSCLLLCTPAVIGASAALSPPLAAPALGIAAAAAIAVEQRASK</sequence>
<dbReference type="Proteomes" id="UP000481583">
    <property type="component" value="Unassembled WGS sequence"/>
</dbReference>
<dbReference type="EMBL" id="JAAKZV010000251">
    <property type="protein sequence ID" value="NGN69028.1"/>
    <property type="molecule type" value="Genomic_DNA"/>
</dbReference>
<evidence type="ECO:0000313" key="3">
    <source>
        <dbReference type="Proteomes" id="UP000481583"/>
    </source>
</evidence>
<organism evidence="2 3">
    <name type="scientific">Streptomyces coryli</name>
    <dbReference type="NCBI Taxonomy" id="1128680"/>
    <lineage>
        <taxon>Bacteria</taxon>
        <taxon>Bacillati</taxon>
        <taxon>Actinomycetota</taxon>
        <taxon>Actinomycetes</taxon>
        <taxon>Kitasatosporales</taxon>
        <taxon>Streptomycetaceae</taxon>
        <taxon>Streptomyces</taxon>
    </lineage>
</organism>
<keyword evidence="1" id="KW-1133">Transmembrane helix</keyword>
<proteinExistence type="predicted"/>
<reference evidence="2 3" key="1">
    <citation type="submission" date="2020-02" db="EMBL/GenBank/DDBJ databases">
        <title>Whole-genome analyses of novel actinobacteria.</title>
        <authorList>
            <person name="Sahin N."/>
        </authorList>
    </citation>
    <scope>NUCLEOTIDE SEQUENCE [LARGE SCALE GENOMIC DNA]</scope>
    <source>
        <strain evidence="2 3">A7024</strain>
    </source>
</reference>
<comment type="caution">
    <text evidence="2">The sequence shown here is derived from an EMBL/GenBank/DDBJ whole genome shotgun (WGS) entry which is preliminary data.</text>
</comment>
<dbReference type="RefSeq" id="WP_165243577.1">
    <property type="nucleotide sequence ID" value="NZ_JAAKZV010000251.1"/>
</dbReference>
<feature type="transmembrane region" description="Helical" evidence="1">
    <location>
        <begin position="102"/>
        <end position="122"/>
    </location>
</feature>
<accession>A0A6G4UCC0</accession>
<keyword evidence="1" id="KW-0472">Membrane</keyword>
<evidence type="ECO:0000313" key="2">
    <source>
        <dbReference type="EMBL" id="NGN69028.1"/>
    </source>
</evidence>
<feature type="transmembrane region" description="Helical" evidence="1">
    <location>
        <begin position="76"/>
        <end position="96"/>
    </location>
</feature>
<evidence type="ECO:0000256" key="1">
    <source>
        <dbReference type="SAM" id="Phobius"/>
    </source>
</evidence>
<dbReference type="AlphaFoldDB" id="A0A6G4UCC0"/>